<dbReference type="AlphaFoldDB" id="A0A8T0EN66"/>
<evidence type="ECO:0000256" key="4">
    <source>
        <dbReference type="ARBA" id="ARBA00023115"/>
    </source>
</evidence>
<evidence type="ECO:0000256" key="5">
    <source>
        <dbReference type="ARBA" id="ARBA00023239"/>
    </source>
</evidence>
<evidence type="ECO:0000256" key="1">
    <source>
        <dbReference type="ARBA" id="ARBA00001933"/>
    </source>
</evidence>
<dbReference type="Pfam" id="PF02784">
    <property type="entry name" value="Orn_Arg_deC_N"/>
    <property type="match status" value="1"/>
</dbReference>
<protein>
    <submittedName>
        <fullName evidence="8">Ornithine decarboxylase-like protein</fullName>
    </submittedName>
</protein>
<dbReference type="GO" id="GO:0004586">
    <property type="term" value="F:ornithine decarboxylase activity"/>
    <property type="evidence" value="ECO:0007669"/>
    <property type="project" value="TreeGrafter"/>
</dbReference>
<reference evidence="8" key="1">
    <citation type="journal article" date="2020" name="bioRxiv">
        <title>Chromosome-level reference genome of the European wasp spider Argiope bruennichi: a resource for studies on range expansion and evolutionary adaptation.</title>
        <authorList>
            <person name="Sheffer M.M."/>
            <person name="Hoppe A."/>
            <person name="Krehenwinkel H."/>
            <person name="Uhl G."/>
            <person name="Kuss A.W."/>
            <person name="Jensen L."/>
            <person name="Jensen C."/>
            <person name="Gillespie R.G."/>
            <person name="Hoff K.J."/>
            <person name="Prost S."/>
        </authorList>
    </citation>
    <scope>NUCLEOTIDE SEQUENCE</scope>
</reference>
<keyword evidence="5" id="KW-0456">Lyase</keyword>
<evidence type="ECO:0000313" key="9">
    <source>
        <dbReference type="Proteomes" id="UP000807504"/>
    </source>
</evidence>
<evidence type="ECO:0000256" key="2">
    <source>
        <dbReference type="ARBA" id="ARBA00008872"/>
    </source>
</evidence>
<comment type="cofactor">
    <cofactor evidence="1">
        <name>pyridoxal 5'-phosphate</name>
        <dbReference type="ChEBI" id="CHEBI:597326"/>
    </cofactor>
</comment>
<reference evidence="8" key="2">
    <citation type="submission" date="2020-06" db="EMBL/GenBank/DDBJ databases">
        <authorList>
            <person name="Sheffer M."/>
        </authorList>
    </citation>
    <scope>NUCLEOTIDE SEQUENCE</scope>
</reference>
<dbReference type="InterPro" id="IPR022644">
    <property type="entry name" value="De-COase2_N"/>
</dbReference>
<dbReference type="PANTHER" id="PTHR11482:SF6">
    <property type="entry name" value="ORNITHINE DECARBOXYLASE 1-RELATED"/>
    <property type="match status" value="1"/>
</dbReference>
<dbReference type="InterPro" id="IPR029066">
    <property type="entry name" value="PLP-binding_barrel"/>
</dbReference>
<sequence length="252" mass="28645">MSFSNLISFSPWIPGTCPKVKKFLRNSRPKKDDSPFLVFDVDDVVWKVKHWREKMPRVEPYYAVKCNNDHVLLRTLAALNVGFDCASKAEMETIVNVDVPADRIIYANTIKGFSHLRRAAELKIELMTFDCEEELLKIKEFYPSAKLILRLKVTDTSAFIKMNDKFGCDETEVPHLLDVALQHDLSVVGVSFHIGSMIKDPNDYVTAIKMCRKVFDAAEKKGISMYILDIGGGFSCKSSQSHIKEAFSERVI</sequence>
<name>A0A8T0EN66_ARGBR</name>
<evidence type="ECO:0000259" key="7">
    <source>
        <dbReference type="Pfam" id="PF02784"/>
    </source>
</evidence>
<comment type="function">
    <text evidence="6">Catalyzes the first and rate-limiting step of polyamine biosynthesis that converts ornithine into putrescine, which is the precursor for the polyamines, spermidine and spermine. Polyamines are essential for cell proliferation and are implicated in cellular processes, ranging from DNA replication to apoptosis.</text>
</comment>
<dbReference type="EMBL" id="JABXBU010002072">
    <property type="protein sequence ID" value="KAF8777187.1"/>
    <property type="molecule type" value="Genomic_DNA"/>
</dbReference>
<accession>A0A8T0EN66</accession>
<evidence type="ECO:0000313" key="8">
    <source>
        <dbReference type="EMBL" id="KAF8777187.1"/>
    </source>
</evidence>
<dbReference type="SUPFAM" id="SSF51419">
    <property type="entry name" value="PLP-binding barrel"/>
    <property type="match status" value="1"/>
</dbReference>
<dbReference type="InterPro" id="IPR002433">
    <property type="entry name" value="Orn_de-COase"/>
</dbReference>
<gene>
    <name evidence="8" type="ORF">HNY73_014099</name>
</gene>
<organism evidence="8 9">
    <name type="scientific">Argiope bruennichi</name>
    <name type="common">Wasp spider</name>
    <name type="synonym">Aranea bruennichi</name>
    <dbReference type="NCBI Taxonomy" id="94029"/>
    <lineage>
        <taxon>Eukaryota</taxon>
        <taxon>Metazoa</taxon>
        <taxon>Ecdysozoa</taxon>
        <taxon>Arthropoda</taxon>
        <taxon>Chelicerata</taxon>
        <taxon>Arachnida</taxon>
        <taxon>Araneae</taxon>
        <taxon>Araneomorphae</taxon>
        <taxon>Entelegynae</taxon>
        <taxon>Araneoidea</taxon>
        <taxon>Araneidae</taxon>
        <taxon>Argiope</taxon>
    </lineage>
</organism>
<evidence type="ECO:0000256" key="3">
    <source>
        <dbReference type="ARBA" id="ARBA00022898"/>
    </source>
</evidence>
<dbReference type="PRINTS" id="PR01182">
    <property type="entry name" value="ORNDCRBXLASE"/>
</dbReference>
<proteinExistence type="inferred from homology"/>
<evidence type="ECO:0000256" key="6">
    <source>
        <dbReference type="ARBA" id="ARBA00037173"/>
    </source>
</evidence>
<comment type="caution">
    <text evidence="8">The sequence shown here is derived from an EMBL/GenBank/DDBJ whole genome shotgun (WGS) entry which is preliminary data.</text>
</comment>
<dbReference type="Proteomes" id="UP000807504">
    <property type="component" value="Unassembled WGS sequence"/>
</dbReference>
<keyword evidence="4" id="KW-0620">Polyamine biosynthesis</keyword>
<keyword evidence="9" id="KW-1185">Reference proteome</keyword>
<dbReference type="GO" id="GO:0033387">
    <property type="term" value="P:putrescine biosynthetic process from arginine, via ornithine"/>
    <property type="evidence" value="ECO:0007669"/>
    <property type="project" value="TreeGrafter"/>
</dbReference>
<dbReference type="Gene3D" id="3.20.20.10">
    <property type="entry name" value="Alanine racemase"/>
    <property type="match status" value="1"/>
</dbReference>
<feature type="domain" description="Orn/DAP/Arg decarboxylase 2 N-terminal" evidence="7">
    <location>
        <begin position="42"/>
        <end position="246"/>
    </location>
</feature>
<dbReference type="InterPro" id="IPR000183">
    <property type="entry name" value="Orn/DAP/Arg_de-COase"/>
</dbReference>
<dbReference type="GO" id="GO:0005737">
    <property type="term" value="C:cytoplasm"/>
    <property type="evidence" value="ECO:0007669"/>
    <property type="project" value="TreeGrafter"/>
</dbReference>
<dbReference type="PANTHER" id="PTHR11482">
    <property type="entry name" value="ARGININE/DIAMINOPIMELATE/ORNITHINE DECARBOXYLASE"/>
    <property type="match status" value="1"/>
</dbReference>
<dbReference type="FunFam" id="3.20.20.10:FF:000005">
    <property type="entry name" value="Ornithine decarboxylase"/>
    <property type="match status" value="1"/>
</dbReference>
<comment type="similarity">
    <text evidence="2">Belongs to the Orn/Lys/Arg decarboxylase class-II family.</text>
</comment>
<dbReference type="PRINTS" id="PR01179">
    <property type="entry name" value="ODADCRBXLASE"/>
</dbReference>
<keyword evidence="3" id="KW-0663">Pyridoxal phosphate</keyword>